<dbReference type="SMART" id="SM01091">
    <property type="entry name" value="CorC_HlyC"/>
    <property type="match status" value="1"/>
</dbReference>
<dbReference type="STRING" id="1903179.BI347_08970"/>
<dbReference type="Gene3D" id="3.30.465.10">
    <property type="match status" value="1"/>
</dbReference>
<keyword evidence="21" id="KW-1185">Reference proteome</keyword>
<evidence type="ECO:0000313" key="21">
    <source>
        <dbReference type="Proteomes" id="UP000180280"/>
    </source>
</evidence>
<dbReference type="InterPro" id="IPR044751">
    <property type="entry name" value="Ion_transp-like_CBS"/>
</dbReference>
<dbReference type="FunFam" id="3.10.580.10:FF:000005">
    <property type="entry name" value="HlyC/CorC family transporter"/>
    <property type="match status" value="1"/>
</dbReference>
<evidence type="ECO:0000256" key="3">
    <source>
        <dbReference type="ARBA" id="ARBA00022475"/>
    </source>
</evidence>
<keyword evidence="6" id="KW-0677">Repeat</keyword>
<dbReference type="PANTHER" id="PTHR22777">
    <property type="entry name" value="HEMOLYSIN-RELATED"/>
    <property type="match status" value="1"/>
</dbReference>
<dbReference type="PROSITE" id="PS51371">
    <property type="entry name" value="CBS"/>
    <property type="match status" value="1"/>
</dbReference>
<evidence type="ECO:0000256" key="11">
    <source>
        <dbReference type="ARBA" id="ARBA00038280"/>
    </source>
</evidence>
<feature type="transmembrane region" description="Helical" evidence="15">
    <location>
        <begin position="20"/>
        <end position="44"/>
    </location>
</feature>
<dbReference type="Pfam" id="PF03471">
    <property type="entry name" value="CorC_HlyC"/>
    <property type="match status" value="1"/>
</dbReference>
<dbReference type="InterPro" id="IPR000644">
    <property type="entry name" value="CBS_dom"/>
</dbReference>
<evidence type="ECO:0000256" key="4">
    <source>
        <dbReference type="ARBA" id="ARBA00022519"/>
    </source>
</evidence>
<keyword evidence="4" id="KW-0997">Cell inner membrane</keyword>
<evidence type="ECO:0000313" key="20">
    <source>
        <dbReference type="Proteomes" id="UP000180088"/>
    </source>
</evidence>
<gene>
    <name evidence="19" type="ORF">BI344_10690</name>
    <name evidence="18" type="ORF">BI347_08970</name>
</gene>
<accession>A0A1S1X294</accession>
<dbReference type="GO" id="GO:0005886">
    <property type="term" value="C:plasma membrane"/>
    <property type="evidence" value="ECO:0007669"/>
    <property type="project" value="UniProtKB-SubCell"/>
</dbReference>
<dbReference type="InterPro" id="IPR036318">
    <property type="entry name" value="FAD-bd_PCMH-like_sf"/>
</dbReference>
<organism evidence="18 20">
    <name type="scientific">Chromobacterium sphagni</name>
    <dbReference type="NCBI Taxonomy" id="1903179"/>
    <lineage>
        <taxon>Bacteria</taxon>
        <taxon>Pseudomonadati</taxon>
        <taxon>Pseudomonadota</taxon>
        <taxon>Betaproteobacteria</taxon>
        <taxon>Neisseriales</taxon>
        <taxon>Chromobacteriaceae</taxon>
        <taxon>Chromobacterium</taxon>
    </lineage>
</organism>
<dbReference type="Proteomes" id="UP000180280">
    <property type="component" value="Unassembled WGS sequence"/>
</dbReference>
<feature type="domain" description="CNNM transmembrane" evidence="17">
    <location>
        <begin position="13"/>
        <end position="213"/>
    </location>
</feature>
<keyword evidence="3" id="KW-1003">Cell membrane</keyword>
<keyword evidence="8 13" id="KW-0129">CBS domain</keyword>
<evidence type="ECO:0000256" key="8">
    <source>
        <dbReference type="ARBA" id="ARBA00023122"/>
    </source>
</evidence>
<evidence type="ECO:0000256" key="15">
    <source>
        <dbReference type="SAM" id="Phobius"/>
    </source>
</evidence>
<evidence type="ECO:0000256" key="1">
    <source>
        <dbReference type="ARBA" id="ARBA00004429"/>
    </source>
</evidence>
<dbReference type="EMBL" id="MKCT01000061">
    <property type="protein sequence ID" value="OHX18008.1"/>
    <property type="molecule type" value="Genomic_DNA"/>
</dbReference>
<evidence type="ECO:0000259" key="17">
    <source>
        <dbReference type="PROSITE" id="PS51846"/>
    </source>
</evidence>
<feature type="transmembrane region" description="Helical" evidence="15">
    <location>
        <begin position="73"/>
        <end position="96"/>
    </location>
</feature>
<keyword evidence="9 14" id="KW-0472">Membrane</keyword>
<evidence type="ECO:0000256" key="5">
    <source>
        <dbReference type="ARBA" id="ARBA00022692"/>
    </source>
</evidence>
<evidence type="ECO:0000256" key="14">
    <source>
        <dbReference type="PROSITE-ProRule" id="PRU01193"/>
    </source>
</evidence>
<comment type="caution">
    <text evidence="18">The sequence shown here is derived from an EMBL/GenBank/DDBJ whole genome shotgun (WGS) entry which is preliminary data.</text>
</comment>
<name>A0A1S1X294_9NEIS</name>
<evidence type="ECO:0000256" key="2">
    <source>
        <dbReference type="ARBA" id="ARBA00022448"/>
    </source>
</evidence>
<dbReference type="CDD" id="cd04590">
    <property type="entry name" value="CBS_pair_CorC_HlyC_assoc"/>
    <property type="match status" value="1"/>
</dbReference>
<dbReference type="AlphaFoldDB" id="A0A1S1X294"/>
<keyword evidence="7 14" id="KW-1133">Transmembrane helix</keyword>
<evidence type="ECO:0000256" key="12">
    <source>
        <dbReference type="ARBA" id="ARBA00039818"/>
    </source>
</evidence>
<dbReference type="SUPFAM" id="SSF54631">
    <property type="entry name" value="CBS-domain pair"/>
    <property type="match status" value="1"/>
</dbReference>
<dbReference type="InterPro" id="IPR016169">
    <property type="entry name" value="FAD-bd_PCMH_sub2"/>
</dbReference>
<feature type="transmembrane region" description="Helical" evidence="15">
    <location>
        <begin position="148"/>
        <end position="170"/>
    </location>
</feature>
<dbReference type="Pfam" id="PF01595">
    <property type="entry name" value="CNNM"/>
    <property type="match status" value="1"/>
</dbReference>
<evidence type="ECO:0000256" key="10">
    <source>
        <dbReference type="ARBA" id="ARBA00037177"/>
    </source>
</evidence>
<protein>
    <recommendedName>
        <fullName evidence="12">Polyamine export protein</fullName>
    </recommendedName>
</protein>
<dbReference type="OrthoDB" id="9797674at2"/>
<evidence type="ECO:0000256" key="13">
    <source>
        <dbReference type="PROSITE-ProRule" id="PRU00703"/>
    </source>
</evidence>
<dbReference type="Gene3D" id="3.10.580.10">
    <property type="entry name" value="CBS-domain"/>
    <property type="match status" value="1"/>
</dbReference>
<evidence type="ECO:0000256" key="9">
    <source>
        <dbReference type="ARBA" id="ARBA00023136"/>
    </source>
</evidence>
<dbReference type="InterPro" id="IPR005170">
    <property type="entry name" value="Transptr-assoc_dom"/>
</dbReference>
<dbReference type="SUPFAM" id="SSF56176">
    <property type="entry name" value="FAD-binding/transporter-associated domain-like"/>
    <property type="match status" value="1"/>
</dbReference>
<evidence type="ECO:0000313" key="19">
    <source>
        <dbReference type="EMBL" id="OHX18008.1"/>
    </source>
</evidence>
<dbReference type="PANTHER" id="PTHR22777:SF16">
    <property type="entry name" value="POLYAMINE EXPORT PROTEIN"/>
    <property type="match status" value="1"/>
</dbReference>
<evidence type="ECO:0000313" key="18">
    <source>
        <dbReference type="EMBL" id="OHX13631.1"/>
    </source>
</evidence>
<comment type="similarity">
    <text evidence="11">Belongs to the UPF0053 family. PaeA subfamily.</text>
</comment>
<reference evidence="20 21" key="1">
    <citation type="submission" date="2016-09" db="EMBL/GenBank/DDBJ databases">
        <title>Chromobacterium muskegensis sp. nov., an insecticidal bacterium isolated from Sphagnum bogs.</title>
        <authorList>
            <person name="Sparks M.E."/>
            <person name="Blackburn M.B."/>
            <person name="Gundersen-Rindal D.E."/>
            <person name="Mitchell A."/>
            <person name="Farrar R."/>
            <person name="Kuhar D."/>
        </authorList>
    </citation>
    <scope>NUCLEOTIDE SEQUENCE [LARGE SCALE GENOMIC DNA]</scope>
    <source>
        <strain evidence="19 21">14B-1</strain>
        <strain evidence="18 20">37-2</strain>
    </source>
</reference>
<dbReference type="FunFam" id="3.30.465.10:FF:000002">
    <property type="entry name" value="HlyC/CorC family transporter"/>
    <property type="match status" value="1"/>
</dbReference>
<dbReference type="GO" id="GO:0050660">
    <property type="term" value="F:flavin adenine dinucleotide binding"/>
    <property type="evidence" value="ECO:0007669"/>
    <property type="project" value="InterPro"/>
</dbReference>
<feature type="transmembrane region" description="Helical" evidence="15">
    <location>
        <begin position="116"/>
        <end position="136"/>
    </location>
</feature>
<comment type="function">
    <text evidence="10">Involved in cadaverine and putrescine tolerance in stationary phase. May facilitate the efflux of both cadaverine and putrescine from the cytoplasm, reducing potentially toxic levels under certain stress conditions.</text>
</comment>
<evidence type="ECO:0000256" key="6">
    <source>
        <dbReference type="ARBA" id="ARBA00022737"/>
    </source>
</evidence>
<keyword evidence="2" id="KW-0813">Transport</keyword>
<dbReference type="InterPro" id="IPR046342">
    <property type="entry name" value="CBS_dom_sf"/>
</dbReference>
<feature type="domain" description="CBS" evidence="16">
    <location>
        <begin position="293"/>
        <end position="354"/>
    </location>
</feature>
<dbReference type="PROSITE" id="PS51846">
    <property type="entry name" value="CNNM"/>
    <property type="match status" value="1"/>
</dbReference>
<sequence>MPTGNCNHYSPGINVSFVNSLFVIALLIAASAFFSVSEISLAAARKIKLRQLADEGVTNAERVLELQQQPGHFFTVVQIGLNAVAILAGILGEAAFTPYFSSMLHLVSPEGWVEHLSFILSFVTVTSLFVLFADLMPKRLGMVAPERIALLVVRPMLFCVRACSPLVWLFNGLANVFFRLFGVPTGRPDDLTSADIVAMMDAGAEAGVLQKREHHLIENVFELESRTVPSSMTARESIIYFTLHEDEASIKQKIAEHPHTKFLVCDGVIDSVIGYVDSKDILMRLINQQSLSMKRELTIRSVLIIPDSLTLSELLERFKASREDFAVVMNEYALVVGVITLNDVMSTVMGDLVSQFQEEQIVQRDERSWLVDGATPVEDVLRALDIEAFPDDENYETIAGFMMYMLRKIPKRTDSVEFEGYKFEVVDIDNYRIDQLLVTLIPPLPAEDESAR</sequence>
<dbReference type="Proteomes" id="UP000180088">
    <property type="component" value="Unassembled WGS sequence"/>
</dbReference>
<dbReference type="Pfam" id="PF00571">
    <property type="entry name" value="CBS"/>
    <property type="match status" value="1"/>
</dbReference>
<proteinExistence type="inferred from homology"/>
<evidence type="ECO:0000259" key="16">
    <source>
        <dbReference type="PROSITE" id="PS51371"/>
    </source>
</evidence>
<dbReference type="InterPro" id="IPR002550">
    <property type="entry name" value="CNNM"/>
</dbReference>
<comment type="subcellular location">
    <subcellularLocation>
        <location evidence="1">Cell inner membrane</location>
        <topology evidence="1">Multi-pass membrane protein</topology>
    </subcellularLocation>
</comment>
<dbReference type="EMBL" id="MKCS01000001">
    <property type="protein sequence ID" value="OHX13631.1"/>
    <property type="molecule type" value="Genomic_DNA"/>
</dbReference>
<evidence type="ECO:0000256" key="7">
    <source>
        <dbReference type="ARBA" id="ARBA00022989"/>
    </source>
</evidence>
<keyword evidence="5 14" id="KW-0812">Transmembrane</keyword>